<sequence length="77" mass="8279">MRMLYHTVERKAGYGRAALDASVRKTEAQSPDVRARVAGSTEHQPIVGTPTPNINTARARMLSAALVETQADESLSA</sequence>
<accession>A0A166N7C0</accession>
<dbReference type="Proteomes" id="UP000077266">
    <property type="component" value="Unassembled WGS sequence"/>
</dbReference>
<evidence type="ECO:0000313" key="2">
    <source>
        <dbReference type="EMBL" id="KZV78834.1"/>
    </source>
</evidence>
<feature type="region of interest" description="Disordered" evidence="1">
    <location>
        <begin position="23"/>
        <end position="54"/>
    </location>
</feature>
<evidence type="ECO:0000313" key="3">
    <source>
        <dbReference type="Proteomes" id="UP000077266"/>
    </source>
</evidence>
<reference evidence="2 3" key="1">
    <citation type="journal article" date="2016" name="Mol. Biol. Evol.">
        <title>Comparative Genomics of Early-Diverging Mushroom-Forming Fungi Provides Insights into the Origins of Lignocellulose Decay Capabilities.</title>
        <authorList>
            <person name="Nagy L.G."/>
            <person name="Riley R."/>
            <person name="Tritt A."/>
            <person name="Adam C."/>
            <person name="Daum C."/>
            <person name="Floudas D."/>
            <person name="Sun H."/>
            <person name="Yadav J.S."/>
            <person name="Pangilinan J."/>
            <person name="Larsson K.H."/>
            <person name="Matsuura K."/>
            <person name="Barry K."/>
            <person name="Labutti K."/>
            <person name="Kuo R."/>
            <person name="Ohm R.A."/>
            <person name="Bhattacharya S.S."/>
            <person name="Shirouzu T."/>
            <person name="Yoshinaga Y."/>
            <person name="Martin F.M."/>
            <person name="Grigoriev I.V."/>
            <person name="Hibbett D.S."/>
        </authorList>
    </citation>
    <scope>NUCLEOTIDE SEQUENCE [LARGE SCALE GENOMIC DNA]</scope>
    <source>
        <strain evidence="2 3">HHB12029</strain>
    </source>
</reference>
<proteinExistence type="predicted"/>
<keyword evidence="3" id="KW-1185">Reference proteome</keyword>
<protein>
    <submittedName>
        <fullName evidence="2">Uncharacterized protein</fullName>
    </submittedName>
</protein>
<organism evidence="2 3">
    <name type="scientific">Exidia glandulosa HHB12029</name>
    <dbReference type="NCBI Taxonomy" id="1314781"/>
    <lineage>
        <taxon>Eukaryota</taxon>
        <taxon>Fungi</taxon>
        <taxon>Dikarya</taxon>
        <taxon>Basidiomycota</taxon>
        <taxon>Agaricomycotina</taxon>
        <taxon>Agaricomycetes</taxon>
        <taxon>Auriculariales</taxon>
        <taxon>Exidiaceae</taxon>
        <taxon>Exidia</taxon>
    </lineage>
</organism>
<evidence type="ECO:0000256" key="1">
    <source>
        <dbReference type="SAM" id="MobiDB-lite"/>
    </source>
</evidence>
<gene>
    <name evidence="2" type="ORF">EXIGLDRAFT_736423</name>
</gene>
<dbReference type="InParanoid" id="A0A166N7C0"/>
<dbReference type="EMBL" id="KV426747">
    <property type="protein sequence ID" value="KZV78834.1"/>
    <property type="molecule type" value="Genomic_DNA"/>
</dbReference>
<name>A0A166N7C0_EXIGL</name>
<dbReference type="AlphaFoldDB" id="A0A166N7C0"/>